<dbReference type="Pfam" id="PF05541">
    <property type="entry name" value="Spheroidin"/>
    <property type="match status" value="1"/>
</dbReference>
<feature type="compositionally biased region" description="Polar residues" evidence="1">
    <location>
        <begin position="579"/>
        <end position="597"/>
    </location>
</feature>
<name>A0A151ZIS4_TIELA</name>
<feature type="region of interest" description="Disordered" evidence="1">
    <location>
        <begin position="71"/>
        <end position="99"/>
    </location>
</feature>
<evidence type="ECO:0000313" key="3">
    <source>
        <dbReference type="Proteomes" id="UP000076078"/>
    </source>
</evidence>
<gene>
    <name evidence="2" type="ORF">DLAC_05200</name>
</gene>
<dbReference type="EMBL" id="LODT01000025">
    <property type="protein sequence ID" value="KYQ93805.1"/>
    <property type="molecule type" value="Genomic_DNA"/>
</dbReference>
<dbReference type="OMA" id="HIVESPM"/>
<evidence type="ECO:0000313" key="2">
    <source>
        <dbReference type="EMBL" id="KYQ93805.1"/>
    </source>
</evidence>
<evidence type="ECO:0000256" key="1">
    <source>
        <dbReference type="SAM" id="MobiDB-lite"/>
    </source>
</evidence>
<organism evidence="2 3">
    <name type="scientific">Tieghemostelium lacteum</name>
    <name type="common">Slime mold</name>
    <name type="synonym">Dictyostelium lacteum</name>
    <dbReference type="NCBI Taxonomy" id="361077"/>
    <lineage>
        <taxon>Eukaryota</taxon>
        <taxon>Amoebozoa</taxon>
        <taxon>Evosea</taxon>
        <taxon>Eumycetozoa</taxon>
        <taxon>Dictyostelia</taxon>
        <taxon>Dictyosteliales</taxon>
        <taxon>Raperosteliaceae</taxon>
        <taxon>Tieghemostelium</taxon>
    </lineage>
</organism>
<feature type="region of interest" description="Disordered" evidence="1">
    <location>
        <begin position="496"/>
        <end position="597"/>
    </location>
</feature>
<feature type="compositionally biased region" description="Low complexity" evidence="1">
    <location>
        <begin position="497"/>
        <end position="537"/>
    </location>
</feature>
<keyword evidence="2" id="KW-0378">Hydrolase</keyword>
<proteinExistence type="predicted"/>
<dbReference type="Proteomes" id="UP000076078">
    <property type="component" value="Unassembled WGS sequence"/>
</dbReference>
<protein>
    <submittedName>
        <fullName evidence="2">3'-5' exonuclease</fullName>
    </submittedName>
</protein>
<dbReference type="InParanoid" id="A0A151ZIS4"/>
<feature type="compositionally biased region" description="Basic and acidic residues" evidence="1">
    <location>
        <begin position="561"/>
        <end position="578"/>
    </location>
</feature>
<dbReference type="FunCoup" id="A0A151ZIS4">
    <property type="interactions" value="259"/>
</dbReference>
<comment type="caution">
    <text evidence="2">The sequence shown here is derived from an EMBL/GenBank/DDBJ whole genome shotgun (WGS) entry which is preliminary data.</text>
</comment>
<dbReference type="InterPro" id="IPR008843">
    <property type="entry name" value="Spheroidin"/>
</dbReference>
<dbReference type="AlphaFoldDB" id="A0A151ZIS4"/>
<feature type="compositionally biased region" description="Low complexity" evidence="1">
    <location>
        <begin position="75"/>
        <end position="99"/>
    </location>
</feature>
<keyword evidence="2" id="KW-0540">Nuclease</keyword>
<dbReference type="GO" id="GO:0004527">
    <property type="term" value="F:exonuclease activity"/>
    <property type="evidence" value="ECO:0007669"/>
    <property type="project" value="UniProtKB-KW"/>
</dbReference>
<sequence length="597" mass="67799">MNFIEEKTTSFVQSVKEVVGKFHEGSAPHLYLNGYYIDISKDSYSRSSEGDKWSLDLSKFVSFKDGKFVDCQKPSSESTQQTGEQSHQQSHQQQQQSHQCDMSYIPISERIGSLGSNFNCCVLASVGGGKGSYVNSNGEKVESQEPGILLPGKRYIFIDEHTTHDNGRTSQFFRSLRHWKTALNDSKAMLAVAVGGKNMPIEDWPGEFSEQEMRDANQPGSIKSWVENYCSRENQRYQRFKKFVMVLHSVCNFVVWDIEKNLTTFPSLFLVISRAYGELNKELEKNGYKDRLWYNLSLPVDLDGVSPKFVDSWNRMAVSDIIKSQDVYNRPWTITCMVMNLSKNLWDSKCAKQKEHTCQNHIVESPMESIHFFKDILGTTTESSARKRLIIEPWINHHEPRDSGSSGSMIGTEFIEVMTKQIKDQGMGGILLWCDREESENTQPSSVKFDQSINRFYSKHNEQNTVEMIGQMGFRVDEVDSVIEKLLPQLIDLRIGSPHQSSTTTTTTTSSQQPQRVSPTQLHQTKTTSPTQQSSKQNVQSSPPICKAQEHLSAQQPSSLESEKEKQPSLVSEKEKSKTSSPISQKHQQPSSQVEIH</sequence>
<reference evidence="2 3" key="1">
    <citation type="submission" date="2015-12" db="EMBL/GenBank/DDBJ databases">
        <title>Dictyostelia acquired genes for synthesis and detection of signals that induce cell-type specialization by lateral gene transfer from prokaryotes.</title>
        <authorList>
            <person name="Gloeckner G."/>
            <person name="Schaap P."/>
        </authorList>
    </citation>
    <scope>NUCLEOTIDE SEQUENCE [LARGE SCALE GENOMIC DNA]</scope>
    <source>
        <strain evidence="2 3">TK</strain>
    </source>
</reference>
<dbReference type="OrthoDB" id="10607739at2759"/>
<keyword evidence="3" id="KW-1185">Reference proteome</keyword>
<accession>A0A151ZIS4</accession>
<keyword evidence="2" id="KW-0269">Exonuclease</keyword>